<dbReference type="InterPro" id="IPR036192">
    <property type="entry name" value="Cell_div_ZapA-like_sf"/>
</dbReference>
<evidence type="ECO:0000313" key="2">
    <source>
        <dbReference type="EMBL" id="MBC8556167.1"/>
    </source>
</evidence>
<dbReference type="Proteomes" id="UP000637513">
    <property type="component" value="Unassembled WGS sequence"/>
</dbReference>
<keyword evidence="2" id="KW-0131">Cell cycle</keyword>
<dbReference type="SUPFAM" id="SSF102829">
    <property type="entry name" value="Cell division protein ZapA-like"/>
    <property type="match status" value="1"/>
</dbReference>
<comment type="caution">
    <text evidence="2">The sequence shown here is derived from an EMBL/GenBank/DDBJ whole genome shotgun (WGS) entry which is preliminary data.</text>
</comment>
<name>A0ABR7MQU0_9FIRM</name>
<sequence>MNTKNDVEVIINGRTYIISGYESSEYMQKIATHINSKYDEFKKSDSFPKLDQEMKNILLAINLSDDYYKAQDVVVNLQKDNEDLEKEIFHMKHDMIDLKSRLEKQEKKNKSLKEEKRELERKLIQLETKAQSSSKENAEDSQDDSQTDPKETEEKTSTGNALNSSISKSNTVGYKK</sequence>
<feature type="compositionally biased region" description="Basic and acidic residues" evidence="1">
    <location>
        <begin position="147"/>
        <end position="156"/>
    </location>
</feature>
<evidence type="ECO:0000256" key="1">
    <source>
        <dbReference type="SAM" id="MobiDB-lite"/>
    </source>
</evidence>
<accession>A0ABR7MQU0</accession>
<dbReference type="InterPro" id="IPR053712">
    <property type="entry name" value="Bac_CellDiv_Activator"/>
</dbReference>
<dbReference type="GO" id="GO:0051301">
    <property type="term" value="P:cell division"/>
    <property type="evidence" value="ECO:0007669"/>
    <property type="project" value="UniProtKB-KW"/>
</dbReference>
<proteinExistence type="predicted"/>
<keyword evidence="2" id="KW-0132">Cell division</keyword>
<dbReference type="InterPro" id="IPR007838">
    <property type="entry name" value="Cell_div_ZapA-like"/>
</dbReference>
<feature type="region of interest" description="Disordered" evidence="1">
    <location>
        <begin position="123"/>
        <end position="176"/>
    </location>
</feature>
<dbReference type="EMBL" id="JACRSW010000001">
    <property type="protein sequence ID" value="MBC8556167.1"/>
    <property type="molecule type" value="Genomic_DNA"/>
</dbReference>
<dbReference type="Pfam" id="PF05164">
    <property type="entry name" value="ZapA"/>
    <property type="match status" value="1"/>
</dbReference>
<organism evidence="2 3">
    <name type="scientific">Jutongia hominis</name>
    <dbReference type="NCBI Taxonomy" id="2763664"/>
    <lineage>
        <taxon>Bacteria</taxon>
        <taxon>Bacillati</taxon>
        <taxon>Bacillota</taxon>
        <taxon>Clostridia</taxon>
        <taxon>Lachnospirales</taxon>
        <taxon>Lachnospiraceae</taxon>
        <taxon>Jutongia</taxon>
    </lineage>
</organism>
<dbReference type="RefSeq" id="WP_249302124.1">
    <property type="nucleotide sequence ID" value="NZ_JACRSW010000001.1"/>
</dbReference>
<evidence type="ECO:0000313" key="3">
    <source>
        <dbReference type="Proteomes" id="UP000637513"/>
    </source>
</evidence>
<keyword evidence="3" id="KW-1185">Reference proteome</keyword>
<protein>
    <submittedName>
        <fullName evidence="2">Cell division protein ZapA</fullName>
    </submittedName>
</protein>
<dbReference type="Gene3D" id="6.10.250.790">
    <property type="match status" value="1"/>
</dbReference>
<gene>
    <name evidence="2" type="primary">zapA</name>
    <name evidence="2" type="ORF">H8700_00325</name>
</gene>
<reference evidence="2 3" key="1">
    <citation type="submission" date="2020-08" db="EMBL/GenBank/DDBJ databases">
        <title>Genome public.</title>
        <authorList>
            <person name="Liu C."/>
            <person name="Sun Q."/>
        </authorList>
    </citation>
    <scope>NUCLEOTIDE SEQUENCE [LARGE SCALE GENOMIC DNA]</scope>
    <source>
        <strain evidence="2 3">BX3</strain>
    </source>
</reference>
<feature type="compositionally biased region" description="Polar residues" evidence="1">
    <location>
        <begin position="157"/>
        <end position="176"/>
    </location>
</feature>